<proteinExistence type="predicted"/>
<gene>
    <name evidence="1" type="ORF">DMB68_13675</name>
</gene>
<dbReference type="Proteomes" id="UP000247681">
    <property type="component" value="Unassembled WGS sequence"/>
</dbReference>
<evidence type="ECO:0000313" key="2">
    <source>
        <dbReference type="Proteomes" id="UP000247681"/>
    </source>
</evidence>
<dbReference type="RefSeq" id="WP_110347239.1">
    <property type="nucleotide sequence ID" value="NZ_QJHL01000003.1"/>
</dbReference>
<accession>A0A2V4C0W8</accession>
<evidence type="ECO:0000313" key="1">
    <source>
        <dbReference type="EMBL" id="PXY44512.1"/>
    </source>
</evidence>
<organism evidence="1 2">
    <name type="scientific">Flavobacterium hydrophilum</name>
    <dbReference type="NCBI Taxonomy" id="2211445"/>
    <lineage>
        <taxon>Bacteria</taxon>
        <taxon>Pseudomonadati</taxon>
        <taxon>Bacteroidota</taxon>
        <taxon>Flavobacteriia</taxon>
        <taxon>Flavobacteriales</taxon>
        <taxon>Flavobacteriaceae</taxon>
        <taxon>Flavobacterium</taxon>
    </lineage>
</organism>
<evidence type="ECO:0008006" key="3">
    <source>
        <dbReference type="Google" id="ProtNLM"/>
    </source>
</evidence>
<dbReference type="OrthoDB" id="9813502at2"/>
<keyword evidence="2" id="KW-1185">Reference proteome</keyword>
<dbReference type="AlphaFoldDB" id="A0A2V4C0W8"/>
<protein>
    <recommendedName>
        <fullName evidence="3">Phage head morphogenesis domain-containing protein</fullName>
    </recommendedName>
</protein>
<reference evidence="1 2" key="1">
    <citation type="submission" date="2018-05" db="EMBL/GenBank/DDBJ databases">
        <title>Flavobacterium sp. strain IMCC34758, incomplete genome.</title>
        <authorList>
            <person name="Joung Y."/>
        </authorList>
    </citation>
    <scope>NUCLEOTIDE SEQUENCE [LARGE SCALE GENOMIC DNA]</scope>
    <source>
        <strain evidence="1 2">IMCC34758</strain>
    </source>
</reference>
<sequence length="432" mass="49682">MKGLNKGLGVSFDDEESRKALKDAFTLNVEQFSYAKTLTQFNLFKDAVFNLKGQQRSFESIKKIVADTGEVFNKNYLSAEVKYVTQSSIMARKWHTMDAEYLQFSTVGDSAVRPEHRIFDKFTALKTDKIWLRLYTPLAWGCRCTIIPGIARNLSKEYDSDWANAMVDPLVKDTIFDNNAAVSKVIFNNKHPYFKATDQDKIKVPKEPKKETSINLSDYIKGDLPTDKEIKAILTKYAELFPEDFRRGLDDVKFIKSKSYMMQHSMYHNRLTGDWASGSTITLSKHEFSSIKFNPLEEFRNGLAAIKSGKKMTFNQEYSFESLWHEILHAKTKSAPKSLSSVGVKNMETINQFCARHTYPEFMKKLGGKAIHQKEILENGYGYKSWISDFRTTLKNLKIDEKQAVKDLMPFLMQDYSNIGSKVNAYLKENTK</sequence>
<comment type="caution">
    <text evidence="1">The sequence shown here is derived from an EMBL/GenBank/DDBJ whole genome shotgun (WGS) entry which is preliminary data.</text>
</comment>
<dbReference type="EMBL" id="QJHL01000003">
    <property type="protein sequence ID" value="PXY44512.1"/>
    <property type="molecule type" value="Genomic_DNA"/>
</dbReference>
<name>A0A2V4C0W8_9FLAO</name>